<dbReference type="AlphaFoldDB" id="A0A6G1WDB8"/>
<gene>
    <name evidence="1" type="ORF">GHJ91_00370</name>
</gene>
<accession>A0A6G1WDB8</accession>
<organism evidence="1">
    <name type="scientific">Sinorhizobium medicae</name>
    <dbReference type="NCBI Taxonomy" id="110321"/>
    <lineage>
        <taxon>Bacteria</taxon>
        <taxon>Pseudomonadati</taxon>
        <taxon>Pseudomonadota</taxon>
        <taxon>Alphaproteobacteria</taxon>
        <taxon>Hyphomicrobiales</taxon>
        <taxon>Rhizobiaceae</taxon>
        <taxon>Sinorhizobium/Ensifer group</taxon>
        <taxon>Sinorhizobium</taxon>
    </lineage>
</organism>
<dbReference type="EMBL" id="WISB01000006">
    <property type="protein sequence ID" value="MQW67673.1"/>
    <property type="molecule type" value="Genomic_DNA"/>
</dbReference>
<evidence type="ECO:0000313" key="1">
    <source>
        <dbReference type="EMBL" id="MQW67673.1"/>
    </source>
</evidence>
<dbReference type="RefSeq" id="WP_153412145.1">
    <property type="nucleotide sequence ID" value="NZ_WISB01000006.1"/>
</dbReference>
<protein>
    <submittedName>
        <fullName evidence="1">Uncharacterized protein</fullName>
    </submittedName>
</protein>
<comment type="caution">
    <text evidence="1">The sequence shown here is derived from an EMBL/GenBank/DDBJ whole genome shotgun (WGS) entry which is preliminary data.</text>
</comment>
<reference evidence="1" key="1">
    <citation type="journal article" date="2013" name="Genome Biol.">
        <title>Comparative genomics of the core and accessory genomes of 48 Sinorhizobium strains comprising five genospecies.</title>
        <authorList>
            <person name="Sugawara M."/>
            <person name="Epstein B."/>
            <person name="Badgley B.D."/>
            <person name="Unno T."/>
            <person name="Xu L."/>
            <person name="Reese J."/>
            <person name="Gyaneshwar P."/>
            <person name="Denny R."/>
            <person name="Mudge J."/>
            <person name="Bharti A.K."/>
            <person name="Farmer A.D."/>
            <person name="May G.D."/>
            <person name="Woodward J.E."/>
            <person name="Medigue C."/>
            <person name="Vallenet D."/>
            <person name="Lajus A."/>
            <person name="Rouy Z."/>
            <person name="Martinez-Vaz B."/>
            <person name="Tiffin P."/>
            <person name="Young N.D."/>
            <person name="Sadowsky M.J."/>
        </authorList>
    </citation>
    <scope>NUCLEOTIDE SEQUENCE</scope>
    <source>
        <strain evidence="1">M1</strain>
    </source>
</reference>
<proteinExistence type="predicted"/>
<name>A0A6G1WDB8_9HYPH</name>
<sequence length="97" mass="10917">MAHLIRRRGTMPAESIVYRDWKNGISRPDMANRYGVSEGGLAEYLRRGVDRWSRQPPPQLSGTSGKIVRTVVAMSDSGYREIQISLPRITMTVRIAA</sequence>